<dbReference type="OrthoDB" id="1210636at2759"/>
<dbReference type="InParanoid" id="A0A200PNV4"/>
<protein>
    <submittedName>
        <fullName evidence="1">Uncharacterized protein</fullName>
    </submittedName>
</protein>
<proteinExistence type="predicted"/>
<dbReference type="AlphaFoldDB" id="A0A200PNV4"/>
<sequence length="372" mass="42865">MPSRHLQISIITTTLMRQCGSGISANRESHRISCSLKQIEPSVSRSERSRRAKGGDYNVIRFVSEKNNNLKLTKAMQDFSKFISDWELIDLPLIMGNPGFIFNRKLRNNKDKLRLWNKNSFERVDKRMENLLQMIQVIDVKEHQGTISDEDRNSRVDHQNSYAKLTRLEGIKWNQKIKDQWVADGERNTAYYHVYANQRRRCNFISCMKIDGEISDNLKVVGLWRGICNKLYISKKGLKYKVGTGTQIRFWTDFWIGDRPLAESCPLLFGSTRQPNAMVSNVIQQDDNGMTSWNLDLSHRIQGEEVEEITLLTSLLDGVSLTSEADSRSWALEKNISLEAAAFCYVLATVAGKKFKDLSRGRTEHYSDYLGY</sequence>
<comment type="caution">
    <text evidence="1">The sequence shown here is derived from an EMBL/GenBank/DDBJ whole genome shotgun (WGS) entry which is preliminary data.</text>
</comment>
<reference evidence="1 2" key="1">
    <citation type="journal article" date="2017" name="Mol. Plant">
        <title>The Genome of Medicinal Plant Macleaya cordata Provides New Insights into Benzylisoquinoline Alkaloids Metabolism.</title>
        <authorList>
            <person name="Liu X."/>
            <person name="Liu Y."/>
            <person name="Huang P."/>
            <person name="Ma Y."/>
            <person name="Qing Z."/>
            <person name="Tang Q."/>
            <person name="Cao H."/>
            <person name="Cheng P."/>
            <person name="Zheng Y."/>
            <person name="Yuan Z."/>
            <person name="Zhou Y."/>
            <person name="Liu J."/>
            <person name="Tang Z."/>
            <person name="Zhuo Y."/>
            <person name="Zhang Y."/>
            <person name="Yu L."/>
            <person name="Huang J."/>
            <person name="Yang P."/>
            <person name="Peng Q."/>
            <person name="Zhang J."/>
            <person name="Jiang W."/>
            <person name="Zhang Z."/>
            <person name="Lin K."/>
            <person name="Ro D.K."/>
            <person name="Chen X."/>
            <person name="Xiong X."/>
            <person name="Shang Y."/>
            <person name="Huang S."/>
            <person name="Zeng J."/>
        </authorList>
    </citation>
    <scope>NUCLEOTIDE SEQUENCE [LARGE SCALE GENOMIC DNA]</scope>
    <source>
        <strain evidence="2">cv. BLH2017</strain>
        <tissue evidence="1">Root</tissue>
    </source>
</reference>
<dbReference type="EMBL" id="MVGT01004387">
    <property type="protein sequence ID" value="OUZ99891.1"/>
    <property type="molecule type" value="Genomic_DNA"/>
</dbReference>
<keyword evidence="2" id="KW-1185">Reference proteome</keyword>
<name>A0A200PNV4_MACCD</name>
<accession>A0A200PNV4</accession>
<gene>
    <name evidence="1" type="ORF">BVC80_8597g11</name>
</gene>
<organism evidence="1 2">
    <name type="scientific">Macleaya cordata</name>
    <name type="common">Five-seeded plume-poppy</name>
    <name type="synonym">Bocconia cordata</name>
    <dbReference type="NCBI Taxonomy" id="56857"/>
    <lineage>
        <taxon>Eukaryota</taxon>
        <taxon>Viridiplantae</taxon>
        <taxon>Streptophyta</taxon>
        <taxon>Embryophyta</taxon>
        <taxon>Tracheophyta</taxon>
        <taxon>Spermatophyta</taxon>
        <taxon>Magnoliopsida</taxon>
        <taxon>Ranunculales</taxon>
        <taxon>Papaveraceae</taxon>
        <taxon>Papaveroideae</taxon>
        <taxon>Macleaya</taxon>
    </lineage>
</organism>
<evidence type="ECO:0000313" key="1">
    <source>
        <dbReference type="EMBL" id="OUZ99891.1"/>
    </source>
</evidence>
<evidence type="ECO:0000313" key="2">
    <source>
        <dbReference type="Proteomes" id="UP000195402"/>
    </source>
</evidence>
<dbReference type="Proteomes" id="UP000195402">
    <property type="component" value="Unassembled WGS sequence"/>
</dbReference>